<reference evidence="5" key="1">
    <citation type="journal article" date="2022" name="Plant J.">
        <title>Strategies of tolerance reflected in two North American maple genomes.</title>
        <authorList>
            <person name="McEvoy S.L."/>
            <person name="Sezen U.U."/>
            <person name="Trouern-Trend A."/>
            <person name="McMahon S.M."/>
            <person name="Schaberg P.G."/>
            <person name="Yang J."/>
            <person name="Wegrzyn J.L."/>
            <person name="Swenson N.G."/>
        </authorList>
    </citation>
    <scope>NUCLEOTIDE SEQUENCE</scope>
    <source>
        <strain evidence="5">91603</strain>
    </source>
</reference>
<dbReference type="InterPro" id="IPR001356">
    <property type="entry name" value="HD"/>
</dbReference>
<dbReference type="Gene3D" id="3.30.2010.30">
    <property type="match status" value="1"/>
</dbReference>
<evidence type="ECO:0000259" key="4">
    <source>
        <dbReference type="PROSITE" id="PS50071"/>
    </source>
</evidence>
<protein>
    <recommendedName>
        <fullName evidence="4">Homeobox domain-containing protein</fullName>
    </recommendedName>
</protein>
<dbReference type="GO" id="GO:0005634">
    <property type="term" value="C:nucleus"/>
    <property type="evidence" value="ECO:0007669"/>
    <property type="project" value="UniProtKB-SubCell"/>
</dbReference>
<evidence type="ECO:0000313" key="6">
    <source>
        <dbReference type="Proteomes" id="UP001064489"/>
    </source>
</evidence>
<keyword evidence="6" id="KW-1185">Reference proteome</keyword>
<reference evidence="5" key="2">
    <citation type="submission" date="2023-02" db="EMBL/GenBank/DDBJ databases">
        <authorList>
            <person name="Swenson N.G."/>
            <person name="Wegrzyn J.L."/>
            <person name="Mcevoy S.L."/>
        </authorList>
    </citation>
    <scope>NUCLEOTIDE SEQUENCE</scope>
    <source>
        <strain evidence="5">91603</strain>
        <tissue evidence="5">Leaf</tissue>
    </source>
</reference>
<feature type="compositionally biased region" description="Basic and acidic residues" evidence="3">
    <location>
        <begin position="81"/>
        <end position="100"/>
    </location>
</feature>
<dbReference type="GO" id="GO:0003677">
    <property type="term" value="F:DNA binding"/>
    <property type="evidence" value="ECO:0007669"/>
    <property type="project" value="UniProtKB-UniRule"/>
</dbReference>
<sequence>MVFFVVPWSFISIMKPYGILLLRVVENKSFSKNISLSEITYHDQISNLPDLLVLPPSFPHGGMEIPRFVFLTPTVIKSDASMREDGDESKSDSDNNADDHDSNEDQEPPRKKHHRHTTQQIQVLESDGLLLSVFYKEFPHLDDKQWNDHAQLDMESRQIKFWFKNLRTQVKTQSERHENAMLKQEHNGIGAENKMFEAMRNPLCRRSTGVGGGGGIAFGIVRLENAELKDQFKRICMLASRFLGYVAL</sequence>
<accession>A0AAD5NJQ9</accession>
<dbReference type="SUPFAM" id="SSF46689">
    <property type="entry name" value="Homeodomain-like"/>
    <property type="match status" value="1"/>
</dbReference>
<evidence type="ECO:0000313" key="5">
    <source>
        <dbReference type="EMBL" id="KAI9162174.1"/>
    </source>
</evidence>
<keyword evidence="2" id="KW-0539">Nucleus</keyword>
<evidence type="ECO:0000256" key="3">
    <source>
        <dbReference type="SAM" id="MobiDB-lite"/>
    </source>
</evidence>
<evidence type="ECO:0000256" key="1">
    <source>
        <dbReference type="ARBA" id="ARBA00004123"/>
    </source>
</evidence>
<comment type="subcellular location">
    <subcellularLocation>
        <location evidence="1 2">Nucleus</location>
    </subcellularLocation>
</comment>
<dbReference type="PANTHER" id="PTHR45654:SF5">
    <property type="entry name" value="HOMEOBOX-LEUCINE ZIPPER PROTEIN ANTHOCYANINLESS 2-RELATED"/>
    <property type="match status" value="1"/>
</dbReference>
<organism evidence="5 6">
    <name type="scientific">Acer negundo</name>
    <name type="common">Box elder</name>
    <dbReference type="NCBI Taxonomy" id="4023"/>
    <lineage>
        <taxon>Eukaryota</taxon>
        <taxon>Viridiplantae</taxon>
        <taxon>Streptophyta</taxon>
        <taxon>Embryophyta</taxon>
        <taxon>Tracheophyta</taxon>
        <taxon>Spermatophyta</taxon>
        <taxon>Magnoliopsida</taxon>
        <taxon>eudicotyledons</taxon>
        <taxon>Gunneridae</taxon>
        <taxon>Pentapetalae</taxon>
        <taxon>rosids</taxon>
        <taxon>malvids</taxon>
        <taxon>Sapindales</taxon>
        <taxon>Sapindaceae</taxon>
        <taxon>Hippocastanoideae</taxon>
        <taxon>Acereae</taxon>
        <taxon>Acer</taxon>
    </lineage>
</organism>
<dbReference type="AlphaFoldDB" id="A0AAD5NJQ9"/>
<feature type="region of interest" description="Disordered" evidence="3">
    <location>
        <begin position="81"/>
        <end position="119"/>
    </location>
</feature>
<dbReference type="PANTHER" id="PTHR45654">
    <property type="entry name" value="HOMEOBOX-LEUCINE ZIPPER PROTEIN MERISTEM L1"/>
    <property type="match status" value="1"/>
</dbReference>
<name>A0AAD5NJQ9_ACENE</name>
<dbReference type="CDD" id="cd00086">
    <property type="entry name" value="homeodomain"/>
    <property type="match status" value="1"/>
</dbReference>
<keyword evidence="2" id="KW-0238">DNA-binding</keyword>
<dbReference type="InterPro" id="IPR042160">
    <property type="entry name" value="HD-Zip_IV"/>
</dbReference>
<keyword evidence="2" id="KW-0371">Homeobox</keyword>
<dbReference type="Proteomes" id="UP001064489">
    <property type="component" value="Chromosome 2"/>
</dbReference>
<comment type="caution">
    <text evidence="5">The sequence shown here is derived from an EMBL/GenBank/DDBJ whole genome shotgun (WGS) entry which is preliminary data.</text>
</comment>
<proteinExistence type="predicted"/>
<evidence type="ECO:0000256" key="2">
    <source>
        <dbReference type="PROSITE-ProRule" id="PRU00108"/>
    </source>
</evidence>
<dbReference type="EMBL" id="JAJSOW010000106">
    <property type="protein sequence ID" value="KAI9162174.1"/>
    <property type="molecule type" value="Genomic_DNA"/>
</dbReference>
<gene>
    <name evidence="5" type="ORF">LWI28_024551</name>
</gene>
<feature type="domain" description="Homeobox" evidence="4">
    <location>
        <begin position="107"/>
        <end position="173"/>
    </location>
</feature>
<dbReference type="Gene3D" id="1.10.10.60">
    <property type="entry name" value="Homeodomain-like"/>
    <property type="match status" value="1"/>
</dbReference>
<dbReference type="InterPro" id="IPR009057">
    <property type="entry name" value="Homeodomain-like_sf"/>
</dbReference>
<feature type="DNA-binding region" description="Homeobox" evidence="2">
    <location>
        <begin position="109"/>
        <end position="174"/>
    </location>
</feature>
<dbReference type="PROSITE" id="PS50071">
    <property type="entry name" value="HOMEOBOX_2"/>
    <property type="match status" value="1"/>
</dbReference>